<protein>
    <submittedName>
        <fullName evidence="2">Uncharacterized protein</fullName>
    </submittedName>
</protein>
<gene>
    <name evidence="2" type="ORF">PICST_33381</name>
</gene>
<organism evidence="2 3">
    <name type="scientific">Scheffersomyces stipitis (strain ATCC 58785 / CBS 6054 / NBRC 10063 / NRRL Y-11545)</name>
    <name type="common">Yeast</name>
    <name type="synonym">Pichia stipitis</name>
    <dbReference type="NCBI Taxonomy" id="322104"/>
    <lineage>
        <taxon>Eukaryota</taxon>
        <taxon>Fungi</taxon>
        <taxon>Dikarya</taxon>
        <taxon>Ascomycota</taxon>
        <taxon>Saccharomycotina</taxon>
        <taxon>Pichiomycetes</taxon>
        <taxon>Debaryomycetaceae</taxon>
        <taxon>Scheffersomyces</taxon>
    </lineage>
</organism>
<evidence type="ECO:0000313" key="3">
    <source>
        <dbReference type="Proteomes" id="UP000002258"/>
    </source>
</evidence>
<evidence type="ECO:0000256" key="1">
    <source>
        <dbReference type="SAM" id="MobiDB-lite"/>
    </source>
</evidence>
<proteinExistence type="predicted"/>
<feature type="compositionally biased region" description="Basic and acidic residues" evidence="1">
    <location>
        <begin position="30"/>
        <end position="47"/>
    </location>
</feature>
<name>A3LZ18_PICST</name>
<dbReference type="eggNOG" id="ENOG502R5G3">
    <property type="taxonomic scope" value="Eukaryota"/>
</dbReference>
<sequence>MDIDSINESEGPHEDSSRFNVSNKALNEPKPSDIGRKRHSDVARDDSMDLDGEFSDAVETGEFEPSFVTARSTTADDSLAATQEISNVSNTLNEEPEMSIMDSFETSVLKISDGTYAGLYSSWSKQSGFWGNEMV</sequence>
<dbReference type="InParanoid" id="A3LZ18"/>
<reference evidence="2 3" key="1">
    <citation type="journal article" date="2007" name="Nat. Biotechnol.">
        <title>Genome sequence of the lignocellulose-bioconverting and xylose-fermenting yeast Pichia stipitis.</title>
        <authorList>
            <person name="Jeffries T.W."/>
            <person name="Grigoriev I.V."/>
            <person name="Grimwood J."/>
            <person name="Laplaza J.M."/>
            <person name="Aerts A."/>
            <person name="Salamov A."/>
            <person name="Schmutz J."/>
            <person name="Lindquist E."/>
            <person name="Dehal P."/>
            <person name="Shapiro H."/>
            <person name="Jin Y.S."/>
            <person name="Passoth V."/>
            <person name="Richardson P.M."/>
        </authorList>
    </citation>
    <scope>NUCLEOTIDE SEQUENCE [LARGE SCALE GENOMIC DNA]</scope>
    <source>
        <strain evidence="3">ATCC 58785 / CBS 6054 / NBRC 10063 / NRRL Y-11545</strain>
    </source>
</reference>
<accession>A3LZ18</accession>
<dbReference type="HOGENOM" id="CLU_1886518_0_0_1"/>
<dbReference type="Proteomes" id="UP000002258">
    <property type="component" value="Chromosome 7"/>
</dbReference>
<dbReference type="GeneID" id="4840723"/>
<dbReference type="KEGG" id="pic:PICST_33381"/>
<dbReference type="AlphaFoldDB" id="A3LZ18"/>
<dbReference type="EMBL" id="CP000501">
    <property type="protein sequence ID" value="ABN68079.2"/>
    <property type="molecule type" value="Genomic_DNA"/>
</dbReference>
<dbReference type="RefSeq" id="XP_001386108.2">
    <property type="nucleotide sequence ID" value="XM_001386071.1"/>
</dbReference>
<evidence type="ECO:0000313" key="2">
    <source>
        <dbReference type="EMBL" id="ABN68079.2"/>
    </source>
</evidence>
<keyword evidence="3" id="KW-1185">Reference proteome</keyword>
<feature type="region of interest" description="Disordered" evidence="1">
    <location>
        <begin position="1"/>
        <end position="49"/>
    </location>
</feature>